<dbReference type="Pfam" id="PF10551">
    <property type="entry name" value="MULE"/>
    <property type="match status" value="1"/>
</dbReference>
<proteinExistence type="predicted"/>
<dbReference type="InterPro" id="IPR018289">
    <property type="entry name" value="MULE_transposase_dom"/>
</dbReference>
<name>A0A978UZZ4_ZIZJJ</name>
<dbReference type="InterPro" id="IPR058594">
    <property type="entry name" value="PB1-like_dom_pln"/>
</dbReference>
<sequence length="499" mass="56032">MTLFTTQIWHEGHFEFTPSRQYVGGESVHFDNCDPNKWSMIMLADMVQELRYNGFKKLWYLSPGMSVNYGLRQMEDDDNAMHVADLGSRFKVIDIYVEHPEVNSLLADIEGIGGNTSRERNVDYEHADLHDSHVNAVDDTAISSRCVGRIHTRDGENLYDINVDEDDYDWLQECVTVADHLAACSSYGGGVRYSSLIDDEAKLADDNAASVQNDDIGATGVGLADTANEAENALHGPDLVGNAGQYEVIYDSNQLVSLPNSSDEDEVNTHIPVYSTQAKRYFNDFRANPKMKLSTFQDKIKQDLIVDITRSQAYRARETANSMATSDVPEQYSCLWDYCAEIVRSNPKSTCRLKINKESKNSIFQRIYICLATCKEGFKAGCIPFIGLDGCHLKDQHGGQLLTAVGRDPNRQIFLIAYAVVETENKDSWSWFLQYLMEHIEYIDDKNFTFMSDQLKIEGYSQTANRRQDTSSNLPRASLTPSVFGVAKGLAGRGIGRGR</sequence>
<evidence type="ECO:0000259" key="1">
    <source>
        <dbReference type="Pfam" id="PF10551"/>
    </source>
</evidence>
<protein>
    <recommendedName>
        <fullName evidence="5">MULE transposase domain-containing protein</fullName>
    </recommendedName>
</protein>
<evidence type="ECO:0000313" key="3">
    <source>
        <dbReference type="EMBL" id="KAH7520560.1"/>
    </source>
</evidence>
<organism evidence="3 4">
    <name type="scientific">Ziziphus jujuba var. spinosa</name>
    <dbReference type="NCBI Taxonomy" id="714518"/>
    <lineage>
        <taxon>Eukaryota</taxon>
        <taxon>Viridiplantae</taxon>
        <taxon>Streptophyta</taxon>
        <taxon>Embryophyta</taxon>
        <taxon>Tracheophyta</taxon>
        <taxon>Spermatophyta</taxon>
        <taxon>Magnoliopsida</taxon>
        <taxon>eudicotyledons</taxon>
        <taxon>Gunneridae</taxon>
        <taxon>Pentapetalae</taxon>
        <taxon>rosids</taxon>
        <taxon>fabids</taxon>
        <taxon>Rosales</taxon>
        <taxon>Rhamnaceae</taxon>
        <taxon>Paliureae</taxon>
        <taxon>Ziziphus</taxon>
    </lineage>
</organism>
<dbReference type="Pfam" id="PF26130">
    <property type="entry name" value="PB1-like"/>
    <property type="match status" value="1"/>
</dbReference>
<dbReference type="AlphaFoldDB" id="A0A978UZZ4"/>
<evidence type="ECO:0000259" key="2">
    <source>
        <dbReference type="Pfam" id="PF26130"/>
    </source>
</evidence>
<comment type="caution">
    <text evidence="3">The sequence shown here is derived from an EMBL/GenBank/DDBJ whole genome shotgun (WGS) entry which is preliminary data.</text>
</comment>
<accession>A0A978UZZ4</accession>
<evidence type="ECO:0000313" key="4">
    <source>
        <dbReference type="Proteomes" id="UP000813462"/>
    </source>
</evidence>
<dbReference type="PANTHER" id="PTHR31973:SF191">
    <property type="entry name" value="OS05G0489400 PROTEIN"/>
    <property type="match status" value="1"/>
</dbReference>
<dbReference type="PANTHER" id="PTHR31973">
    <property type="entry name" value="POLYPROTEIN, PUTATIVE-RELATED"/>
    <property type="match status" value="1"/>
</dbReference>
<feature type="domain" description="PB1-like" evidence="2">
    <location>
        <begin position="3"/>
        <end position="99"/>
    </location>
</feature>
<dbReference type="Proteomes" id="UP000813462">
    <property type="component" value="Unassembled WGS sequence"/>
</dbReference>
<dbReference type="EMBL" id="JAEACU010000008">
    <property type="protein sequence ID" value="KAH7520560.1"/>
    <property type="molecule type" value="Genomic_DNA"/>
</dbReference>
<gene>
    <name evidence="3" type="ORF">FEM48_Zijuj08G0157100</name>
</gene>
<feature type="domain" description="MULE transposase" evidence="1">
    <location>
        <begin position="386"/>
        <end position="454"/>
    </location>
</feature>
<reference evidence="3" key="1">
    <citation type="journal article" date="2021" name="Front. Plant Sci.">
        <title>Chromosome-Scale Genome Assembly for Chinese Sour Jujube and Insights Into Its Genome Evolution and Domestication Signature.</title>
        <authorList>
            <person name="Shen L.-Y."/>
            <person name="Luo H."/>
            <person name="Wang X.-L."/>
            <person name="Wang X.-M."/>
            <person name="Qiu X.-J."/>
            <person name="Liu H."/>
            <person name="Zhou S.-S."/>
            <person name="Jia K.-H."/>
            <person name="Nie S."/>
            <person name="Bao Y.-T."/>
            <person name="Zhang R.-G."/>
            <person name="Yun Q.-Z."/>
            <person name="Chai Y.-H."/>
            <person name="Lu J.-Y."/>
            <person name="Li Y."/>
            <person name="Zhao S.-W."/>
            <person name="Mao J.-F."/>
            <person name="Jia S.-G."/>
            <person name="Mao Y.-M."/>
        </authorList>
    </citation>
    <scope>NUCLEOTIDE SEQUENCE</scope>
    <source>
        <strain evidence="3">AT0</strain>
        <tissue evidence="3">Leaf</tissue>
    </source>
</reference>
<evidence type="ECO:0008006" key="5">
    <source>
        <dbReference type="Google" id="ProtNLM"/>
    </source>
</evidence>